<feature type="compositionally biased region" description="Basic and acidic residues" evidence="1">
    <location>
        <begin position="897"/>
        <end position="906"/>
    </location>
</feature>
<feature type="compositionally biased region" description="Polar residues" evidence="1">
    <location>
        <begin position="351"/>
        <end position="362"/>
    </location>
</feature>
<feature type="compositionally biased region" description="Low complexity" evidence="1">
    <location>
        <begin position="1504"/>
        <end position="1513"/>
    </location>
</feature>
<feature type="compositionally biased region" description="Low complexity" evidence="1">
    <location>
        <begin position="654"/>
        <end position="669"/>
    </location>
</feature>
<feature type="compositionally biased region" description="Polar residues" evidence="1">
    <location>
        <begin position="1480"/>
        <end position="1496"/>
    </location>
</feature>
<feature type="compositionally biased region" description="Basic and acidic residues" evidence="1">
    <location>
        <begin position="328"/>
        <end position="348"/>
    </location>
</feature>
<feature type="compositionally biased region" description="Basic and acidic residues" evidence="1">
    <location>
        <begin position="638"/>
        <end position="653"/>
    </location>
</feature>
<gene>
    <name evidence="2" type="ORF">K504DRAFT_469690</name>
</gene>
<name>A0A6G1KRQ5_9PLEO</name>
<feature type="region of interest" description="Disordered" evidence="1">
    <location>
        <begin position="1"/>
        <end position="217"/>
    </location>
</feature>
<accession>A0A6G1KRQ5</accession>
<feature type="region of interest" description="Disordered" evidence="1">
    <location>
        <begin position="1363"/>
        <end position="1517"/>
    </location>
</feature>
<feature type="compositionally biased region" description="Low complexity" evidence="1">
    <location>
        <begin position="965"/>
        <end position="982"/>
    </location>
</feature>
<feature type="compositionally biased region" description="Low complexity" evidence="1">
    <location>
        <begin position="20"/>
        <end position="48"/>
    </location>
</feature>
<dbReference type="OrthoDB" id="5423926at2759"/>
<feature type="compositionally biased region" description="Basic residues" evidence="1">
    <location>
        <begin position="1370"/>
        <end position="1384"/>
    </location>
</feature>
<feature type="region of interest" description="Disordered" evidence="1">
    <location>
        <begin position="685"/>
        <end position="729"/>
    </location>
</feature>
<proteinExistence type="predicted"/>
<protein>
    <submittedName>
        <fullName evidence="2">Uncharacterized protein</fullName>
    </submittedName>
</protein>
<feature type="compositionally biased region" description="Polar residues" evidence="1">
    <location>
        <begin position="910"/>
        <end position="922"/>
    </location>
</feature>
<feature type="compositionally biased region" description="Acidic residues" evidence="1">
    <location>
        <begin position="1305"/>
        <end position="1317"/>
    </location>
</feature>
<sequence>MFGRRRASSAHQNQAPKSPPSASASLAATKAFTASNASLASAAAAASLRTHKTNPTPVGDTITKRMVRRGSTSSHGSASANGPGLRRHSSSGSMTERSFRSPSPNGGSPVPHNAPPVPSIPRDLPSADVVHRRTSSLDPPFRGASTTSRGGGRGVSLDRGGRDQAHTRIMSLSQVPEDEQDGGPRSVNFSRPMSPQQTPTPPLAATSSRGGNNGWFGGPVVNPDQTFRGEAKARPQTSSGMTRLDTHNAAQNVQNAADRPVSTRTPQMARGVEGSRLSSGSMRVKSAGTNVSGRLSQAANLTLREPPRSVDPNSPYAVYDPSTRTFIHKQDAMDMHRELSQHDEERRVPQQRISVPTPNTARQVDYRTPTPPPQYVQRAPSPVEQQRGRSPTPPLRNPLRTKDHEHVSPTAPEKAQSQEAPGPARQSPEEFAEADTRQVANSNPSRKLNYASPEPHKKALAIQGNTTNQDNTYSRVGTPLIPAPTNTGPIRHGRNQSLSPPRNAHFAATSVDLANGVRHQPPPRSVSPAKSALKPSHSVSRRDNSPTASDARAADRGAPSEASDTMSEDGAKKKKRTVRVSFDEEPHIAGTSAYSEDETPTSPPGLGASRWSSTSQEQDLDNVMKPRPALPLFGSIREMNRRPDSGESPEKVTETVSSSMSTSIGSIGEASNDHALGSIVAQDFANKMPSQQAPSDPLPPEVTSVEGNGYMSDSDQGDTSYIEAPSQDTPNTIAEMDHVHSIPELEPKTLTTPAESNPPVPKLPVIAIQLATPIERPEPKFQRPFVPGGWADDDESETETHPQDMPQAGPLSAIGARISQDIEDEPSDDNSSVYSDAYEDLSEDGGFASIDAVVDSPAVEPTSGLMFSKYAESNPVEPPKSSLKHEVTEVENQDQVTKTDDWDAARQHWSGLSSARKQSNQAGDPVEHATFTAPVPAPVPAPVTEATKVKTPVRHAQIDPASRTQKPLQPSQPAQPSAQPRKSALKKTVPVSQSVSAEPHMRKTMRGNSESDYVPASVSETRMRKSMRGSTASDSAPSPNSGTHMRKSMRGNDPLGNQRIPPGLAASRFSTPPPLETRPLKGALQKKNIPSAMHAAKARPKTGTGSIVDAKPKAPAPAYDSDSDASASSFQRQRPHTSGGMRSSMRSGPAPTMRPTPTMRPISPPPAAGPPSAALRKSMRPSSPTAEVTASGALKSNRFSLRSLSPAGRFRSSKIVTEEIPPIPKQSSKKMSTPAFSKPAKAKAVAADAPKSRFKSRFADSSDSDEEEIPRKFQSRFADSDDDEDFELPPGLAPVRGIPRKSGEEDGDSTDLEDEASDNDHSPVKGAVKNFEKSATNGNTNGQGEILAAGSLRDSKHAHDLPTFDAVKQSKSKRGFFGLGKKKAAPSNPESELTTTGITDIPFPPAHRNHGARPLTPIGENKSIQASEPPSSRSPKLQRRSTPQWSRSASDSWPLPQPPQIGEELRPQSADGVIPRRTSMRPTLSKGNSSQTSTARPGSIINPKSGKTVTVGRTGKKKKFQGLRRVFGLSD</sequence>
<feature type="compositionally biased region" description="Low complexity" evidence="1">
    <location>
        <begin position="1116"/>
        <end position="1129"/>
    </location>
</feature>
<feature type="compositionally biased region" description="Low complexity" evidence="1">
    <location>
        <begin position="1234"/>
        <end position="1249"/>
    </location>
</feature>
<feature type="region of interest" description="Disordered" evidence="1">
    <location>
        <begin position="870"/>
        <end position="1345"/>
    </location>
</feature>
<reference evidence="2" key="1">
    <citation type="journal article" date="2020" name="Stud. Mycol.">
        <title>101 Dothideomycetes genomes: a test case for predicting lifestyles and emergence of pathogens.</title>
        <authorList>
            <person name="Haridas S."/>
            <person name="Albert R."/>
            <person name="Binder M."/>
            <person name="Bloem J."/>
            <person name="Labutti K."/>
            <person name="Salamov A."/>
            <person name="Andreopoulos B."/>
            <person name="Baker S."/>
            <person name="Barry K."/>
            <person name="Bills G."/>
            <person name="Bluhm B."/>
            <person name="Cannon C."/>
            <person name="Castanera R."/>
            <person name="Culley D."/>
            <person name="Daum C."/>
            <person name="Ezra D."/>
            <person name="Gonzalez J."/>
            <person name="Henrissat B."/>
            <person name="Kuo A."/>
            <person name="Liang C."/>
            <person name="Lipzen A."/>
            <person name="Lutzoni F."/>
            <person name="Magnuson J."/>
            <person name="Mondo S."/>
            <person name="Nolan M."/>
            <person name="Ohm R."/>
            <person name="Pangilinan J."/>
            <person name="Park H.-J."/>
            <person name="Ramirez L."/>
            <person name="Alfaro M."/>
            <person name="Sun H."/>
            <person name="Tritt A."/>
            <person name="Yoshinaga Y."/>
            <person name="Zwiers L.-H."/>
            <person name="Turgeon B."/>
            <person name="Goodwin S."/>
            <person name="Spatafora J."/>
            <person name="Crous P."/>
            <person name="Grigoriev I."/>
        </authorList>
    </citation>
    <scope>NUCLEOTIDE SEQUENCE</scope>
    <source>
        <strain evidence="2">CBS 279.74</strain>
    </source>
</reference>
<feature type="compositionally biased region" description="Polar residues" evidence="1">
    <location>
        <begin position="1333"/>
        <end position="1343"/>
    </location>
</feature>
<feature type="region of interest" description="Disordered" evidence="1">
    <location>
        <begin position="253"/>
        <end position="670"/>
    </location>
</feature>
<keyword evidence="3" id="KW-1185">Reference proteome</keyword>
<feature type="compositionally biased region" description="Polar residues" evidence="1">
    <location>
        <begin position="70"/>
        <end position="80"/>
    </location>
</feature>
<feature type="compositionally biased region" description="Polar residues" evidence="1">
    <location>
        <begin position="276"/>
        <end position="300"/>
    </location>
</feature>
<evidence type="ECO:0000256" key="1">
    <source>
        <dbReference type="SAM" id="MobiDB-lite"/>
    </source>
</evidence>
<evidence type="ECO:0000313" key="3">
    <source>
        <dbReference type="Proteomes" id="UP000799428"/>
    </source>
</evidence>
<feature type="region of interest" description="Disordered" evidence="1">
    <location>
        <begin position="774"/>
        <end position="839"/>
    </location>
</feature>
<organism evidence="2 3">
    <name type="scientific">Pleomassaria siparia CBS 279.74</name>
    <dbReference type="NCBI Taxonomy" id="1314801"/>
    <lineage>
        <taxon>Eukaryota</taxon>
        <taxon>Fungi</taxon>
        <taxon>Dikarya</taxon>
        <taxon>Ascomycota</taxon>
        <taxon>Pezizomycotina</taxon>
        <taxon>Dothideomycetes</taxon>
        <taxon>Pleosporomycetidae</taxon>
        <taxon>Pleosporales</taxon>
        <taxon>Pleomassariaceae</taxon>
        <taxon>Pleomassaria</taxon>
    </lineage>
</organism>
<evidence type="ECO:0000313" key="2">
    <source>
        <dbReference type="EMBL" id="KAF2715490.1"/>
    </source>
</evidence>
<dbReference type="Proteomes" id="UP000799428">
    <property type="component" value="Unassembled WGS sequence"/>
</dbReference>
<feature type="compositionally biased region" description="Polar residues" evidence="1">
    <location>
        <begin position="1388"/>
        <end position="1398"/>
    </location>
</feature>
<feature type="compositionally biased region" description="Polar residues" evidence="1">
    <location>
        <begin position="1422"/>
        <end position="1451"/>
    </location>
</feature>
<feature type="compositionally biased region" description="Polar residues" evidence="1">
    <location>
        <begin position="1028"/>
        <end position="1043"/>
    </location>
</feature>
<dbReference type="EMBL" id="MU005764">
    <property type="protein sequence ID" value="KAF2715490.1"/>
    <property type="molecule type" value="Genomic_DNA"/>
</dbReference>
<feature type="compositionally biased region" description="Low complexity" evidence="1">
    <location>
        <begin position="1138"/>
        <end position="1161"/>
    </location>
</feature>
<feature type="compositionally biased region" description="Polar residues" evidence="1">
    <location>
        <begin position="90"/>
        <end position="106"/>
    </location>
</feature>
<feature type="compositionally biased region" description="Polar residues" evidence="1">
    <location>
        <begin position="463"/>
        <end position="475"/>
    </location>
</feature>